<dbReference type="GO" id="GO:0033897">
    <property type="term" value="F:ribonuclease T2 activity"/>
    <property type="evidence" value="ECO:0007669"/>
    <property type="project" value="InterPro"/>
</dbReference>
<dbReference type="AlphaFoldDB" id="A0A9P5AFP1"/>
<dbReference type="GO" id="GO:0003723">
    <property type="term" value="F:RNA binding"/>
    <property type="evidence" value="ECO:0007669"/>
    <property type="project" value="InterPro"/>
</dbReference>
<keyword evidence="2" id="KW-1015">Disulfide bond</keyword>
<evidence type="ECO:0000256" key="3">
    <source>
        <dbReference type="PIRSR" id="PIRSR633697-1"/>
    </source>
</evidence>
<dbReference type="PANTHER" id="PTHR11240">
    <property type="entry name" value="RIBONUCLEASE T2"/>
    <property type="match status" value="1"/>
</dbReference>
<evidence type="ECO:0000256" key="4">
    <source>
        <dbReference type="RuleBase" id="RU004328"/>
    </source>
</evidence>
<keyword evidence="6" id="KW-1185">Reference proteome</keyword>
<evidence type="ECO:0000256" key="1">
    <source>
        <dbReference type="ARBA" id="ARBA00007469"/>
    </source>
</evidence>
<feature type="active site" evidence="3">
    <location>
        <position position="70"/>
    </location>
</feature>
<accession>A0A9P5AFP1</accession>
<dbReference type="InterPro" id="IPR036430">
    <property type="entry name" value="RNase_T2-like_sf"/>
</dbReference>
<dbReference type="EMBL" id="PVQB02000375">
    <property type="protein sequence ID" value="KAF4337925.1"/>
    <property type="molecule type" value="Genomic_DNA"/>
</dbReference>
<feature type="active site" evidence="3">
    <location>
        <position position="128"/>
    </location>
</feature>
<dbReference type="SUPFAM" id="SSF55895">
    <property type="entry name" value="Ribonuclease Rh-like"/>
    <property type="match status" value="1"/>
</dbReference>
<dbReference type="OrthoDB" id="435754at2759"/>
<reference evidence="5" key="2">
    <citation type="submission" date="2020-02" db="EMBL/GenBank/DDBJ databases">
        <title>Identification and distribution of gene clusters putatively required for synthesis of sphingolipid metabolism inhibitors in phylogenetically diverse species of the filamentous fungus Fusarium.</title>
        <authorList>
            <person name="Kim H.-S."/>
            <person name="Busman M."/>
            <person name="Brown D.W."/>
            <person name="Divon H."/>
            <person name="Uhlig S."/>
            <person name="Proctor R.H."/>
        </authorList>
    </citation>
    <scope>NUCLEOTIDE SEQUENCE</scope>
    <source>
        <strain evidence="5">NRRL 25174</strain>
    </source>
</reference>
<reference evidence="5" key="1">
    <citation type="journal article" date="2017" name="Mycologia">
        <title>Fusarium algeriense, sp. nov., a novel toxigenic crown rot pathogen of durum wheat from Algeria is nested in the Fusarium burgessii species complex.</title>
        <authorList>
            <person name="Laraba I."/>
            <person name="Keddad A."/>
            <person name="Boureghda H."/>
            <person name="Abdallah N."/>
            <person name="Vaughan M.M."/>
            <person name="Proctor R.H."/>
            <person name="Busman M."/>
            <person name="O'Donnell K."/>
        </authorList>
    </citation>
    <scope>NUCLEOTIDE SEQUENCE</scope>
    <source>
        <strain evidence="5">NRRL 25174</strain>
    </source>
</reference>
<sequence length="259" mass="28819">MGSFVKLVKSLPWVHTTTGNLSQSCPADTPLSCHNSTVVTDTCCFVTDGRLLQTQLWDTDAGPSDSWTIHGFWPDGCNGGFIESCDPDRAYDSIQQILSDAGADALLDDMNTYWPSDEGPNDRFWDHEWAVHGTCVSTLDPQCYSNYETGQEVPDYFGKVVKVFKKLPTYQWLADAGITPSFDQKYFVNDIQTALEQNFGFPVVINCRGNRIDAVEYYFNVQGSFQDGEFVPTSSGGKQGHCPSEVLYLPKSNEGQQEL</sequence>
<comment type="similarity">
    <text evidence="1 4">Belongs to the RNase T2 family.</text>
</comment>
<dbReference type="CDD" id="cd01061">
    <property type="entry name" value="RNase_T2_euk"/>
    <property type="match status" value="1"/>
</dbReference>
<dbReference type="Gene3D" id="3.90.730.10">
    <property type="entry name" value="Ribonuclease T2-like"/>
    <property type="match status" value="1"/>
</dbReference>
<dbReference type="PROSITE" id="PS51257">
    <property type="entry name" value="PROKAR_LIPOPROTEIN"/>
    <property type="match status" value="1"/>
</dbReference>
<organism evidence="5 6">
    <name type="scientific">Fusarium beomiforme</name>
    <dbReference type="NCBI Taxonomy" id="44412"/>
    <lineage>
        <taxon>Eukaryota</taxon>
        <taxon>Fungi</taxon>
        <taxon>Dikarya</taxon>
        <taxon>Ascomycota</taxon>
        <taxon>Pezizomycotina</taxon>
        <taxon>Sordariomycetes</taxon>
        <taxon>Hypocreomycetidae</taxon>
        <taxon>Hypocreales</taxon>
        <taxon>Nectriaceae</taxon>
        <taxon>Fusarium</taxon>
        <taxon>Fusarium burgessii species complex</taxon>
    </lineage>
</organism>
<dbReference type="GO" id="GO:0006401">
    <property type="term" value="P:RNA catabolic process"/>
    <property type="evidence" value="ECO:0007669"/>
    <property type="project" value="TreeGrafter"/>
</dbReference>
<dbReference type="PANTHER" id="PTHR11240:SF22">
    <property type="entry name" value="RIBONUCLEASE T2"/>
    <property type="match status" value="1"/>
</dbReference>
<name>A0A9P5AFP1_9HYPO</name>
<dbReference type="InterPro" id="IPR001568">
    <property type="entry name" value="RNase_T2-like"/>
</dbReference>
<dbReference type="InterPro" id="IPR033697">
    <property type="entry name" value="Ribonuclease_T2_eukaryotic"/>
</dbReference>
<evidence type="ECO:0000256" key="2">
    <source>
        <dbReference type="ARBA" id="ARBA00023157"/>
    </source>
</evidence>
<comment type="caution">
    <text evidence="5">The sequence shown here is derived from an EMBL/GenBank/DDBJ whole genome shotgun (WGS) entry which is preliminary data.</text>
</comment>
<protein>
    <submittedName>
        <fullName evidence="5">Ribonuclease Trv</fullName>
    </submittedName>
</protein>
<dbReference type="Pfam" id="PF00445">
    <property type="entry name" value="Ribonuclease_T2"/>
    <property type="match status" value="1"/>
</dbReference>
<evidence type="ECO:0000313" key="5">
    <source>
        <dbReference type="EMBL" id="KAF4337925.1"/>
    </source>
</evidence>
<dbReference type="Proteomes" id="UP000730481">
    <property type="component" value="Unassembled WGS sequence"/>
</dbReference>
<dbReference type="GO" id="GO:0005576">
    <property type="term" value="C:extracellular region"/>
    <property type="evidence" value="ECO:0007669"/>
    <property type="project" value="TreeGrafter"/>
</dbReference>
<gene>
    <name evidence="5" type="ORF">FBEOM_8180</name>
</gene>
<feature type="active site" evidence="3">
    <location>
        <position position="132"/>
    </location>
</feature>
<proteinExistence type="inferred from homology"/>
<evidence type="ECO:0000313" key="6">
    <source>
        <dbReference type="Proteomes" id="UP000730481"/>
    </source>
</evidence>